<name>A0AAJ1KP61_9ENTR</name>
<protein>
    <submittedName>
        <fullName evidence="1">Uncharacterized protein</fullName>
    </submittedName>
</protein>
<reference evidence="1" key="1">
    <citation type="submission" date="2022-09" db="EMBL/GenBank/DDBJ databases">
        <title>Intensive care unit water sources are persistently colonized with multi-drug resistant bacteria and are the site of extensive horizontal gene transfer of antibiotic resistance genes.</title>
        <authorList>
            <person name="Diorio-Toth L."/>
        </authorList>
    </citation>
    <scope>NUCLEOTIDE SEQUENCE</scope>
    <source>
        <strain evidence="1">GD03918</strain>
    </source>
</reference>
<accession>A0AAJ1KP61</accession>
<dbReference type="AlphaFoldDB" id="A0AAJ1KP61"/>
<sequence>MISISGMSSHVLDQDITTDGSTTTYQFSINTFPDGAIALLAVSLTTSGVANCSYLLSVHKHNNVGASITTVSKYEYGGLSISFSATYTTITLTLSSSVVGNLKISPVLLNAAQ</sequence>
<comment type="caution">
    <text evidence="1">The sequence shown here is derived from an EMBL/GenBank/DDBJ whole genome shotgun (WGS) entry which is preliminary data.</text>
</comment>
<gene>
    <name evidence="1" type="ORF">N5C89_04410</name>
</gene>
<dbReference type="RefSeq" id="WP_182158434.1">
    <property type="nucleotide sequence ID" value="NZ_JABXPC010000008.1"/>
</dbReference>
<organism evidence="1 2">
    <name type="scientific">Klebsiella michiganensis</name>
    <dbReference type="NCBI Taxonomy" id="1134687"/>
    <lineage>
        <taxon>Bacteria</taxon>
        <taxon>Pseudomonadati</taxon>
        <taxon>Pseudomonadota</taxon>
        <taxon>Gammaproteobacteria</taxon>
        <taxon>Enterobacterales</taxon>
        <taxon>Enterobacteriaceae</taxon>
        <taxon>Klebsiella/Raoultella group</taxon>
        <taxon>Klebsiella</taxon>
    </lineage>
</organism>
<dbReference type="Proteomes" id="UP001159937">
    <property type="component" value="Unassembled WGS sequence"/>
</dbReference>
<evidence type="ECO:0000313" key="2">
    <source>
        <dbReference type="Proteomes" id="UP001159937"/>
    </source>
</evidence>
<evidence type="ECO:0000313" key="1">
    <source>
        <dbReference type="EMBL" id="MDH0962079.1"/>
    </source>
</evidence>
<proteinExistence type="predicted"/>
<dbReference type="EMBL" id="JAOCBF010000004">
    <property type="protein sequence ID" value="MDH0962079.1"/>
    <property type="molecule type" value="Genomic_DNA"/>
</dbReference>